<dbReference type="CDD" id="cd00761">
    <property type="entry name" value="Glyco_tranf_GTA_type"/>
    <property type="match status" value="1"/>
</dbReference>
<dbReference type="Pfam" id="PF00535">
    <property type="entry name" value="Glycos_transf_2"/>
    <property type="match status" value="1"/>
</dbReference>
<gene>
    <name evidence="4" type="ORF">GNF77_08650</name>
</gene>
<evidence type="ECO:0000259" key="3">
    <source>
        <dbReference type="Pfam" id="PF00535"/>
    </source>
</evidence>
<protein>
    <submittedName>
        <fullName evidence="4">Glycosyltransferase</fullName>
    </submittedName>
</protein>
<dbReference type="InterPro" id="IPR001173">
    <property type="entry name" value="Glyco_trans_2-like"/>
</dbReference>
<keyword evidence="1" id="KW-0328">Glycosyltransferase</keyword>
<dbReference type="PANTHER" id="PTHR22916:SF51">
    <property type="entry name" value="GLYCOSYLTRANSFERASE EPSH-RELATED"/>
    <property type="match status" value="1"/>
</dbReference>
<accession>A0AAW9IRT4</accession>
<proteinExistence type="predicted"/>
<dbReference type="Gene3D" id="3.90.550.10">
    <property type="entry name" value="Spore Coat Polysaccharide Biosynthesis Protein SpsA, Chain A"/>
    <property type="match status" value="1"/>
</dbReference>
<dbReference type="InterPro" id="IPR029044">
    <property type="entry name" value="Nucleotide-diphossugar_trans"/>
</dbReference>
<comment type="caution">
    <text evidence="4">The sequence shown here is derived from an EMBL/GenBank/DDBJ whole genome shotgun (WGS) entry which is preliminary data.</text>
</comment>
<reference evidence="4" key="1">
    <citation type="submission" date="2019-11" db="EMBL/GenBank/DDBJ databases">
        <title>Characterization of Clostridium perfringens isolates from swine manure treated agricultural soils.</title>
        <authorList>
            <person name="Wushke S.T."/>
        </authorList>
    </citation>
    <scope>NUCLEOTIDE SEQUENCE</scope>
    <source>
        <strain evidence="4">V2</strain>
    </source>
</reference>
<dbReference type="EMBL" id="WNVM01000004">
    <property type="protein sequence ID" value="MDZ5008992.1"/>
    <property type="molecule type" value="Genomic_DNA"/>
</dbReference>
<evidence type="ECO:0000256" key="1">
    <source>
        <dbReference type="ARBA" id="ARBA00022676"/>
    </source>
</evidence>
<dbReference type="PANTHER" id="PTHR22916">
    <property type="entry name" value="GLYCOSYLTRANSFERASE"/>
    <property type="match status" value="1"/>
</dbReference>
<evidence type="ECO:0000256" key="2">
    <source>
        <dbReference type="ARBA" id="ARBA00022679"/>
    </source>
</evidence>
<organism evidence="4 5">
    <name type="scientific">Clostridium perfringens</name>
    <dbReference type="NCBI Taxonomy" id="1502"/>
    <lineage>
        <taxon>Bacteria</taxon>
        <taxon>Bacillati</taxon>
        <taxon>Bacillota</taxon>
        <taxon>Clostridia</taxon>
        <taxon>Eubacteriales</taxon>
        <taxon>Clostridiaceae</taxon>
        <taxon>Clostridium</taxon>
    </lineage>
</organism>
<keyword evidence="2" id="KW-0808">Transferase</keyword>
<evidence type="ECO:0000313" key="5">
    <source>
        <dbReference type="Proteomes" id="UP001292368"/>
    </source>
</evidence>
<sequence length="357" mass="42168">MKYMEFNFRFKRSIYFMYKISVLVPVYNTEKTLQKCIDSILNQSIISDIEIVIVNDGSTDNSEILINKYLDKYENIVYLKQNNQGLGATRNQGIKLASGEYIAFLDSDDWIDCDYYENMYNLAKKEGADLVISSYCVEIPSTGSKDVVRHNYNDNIKYLDDLIKGNVAGFSWNKLYKKSLITENDLKFPLRGYLENVEDQYFSFRCVALSKKISFYNGSNIHYIINPKSIVRKYQKNLYNDILNLYNSDVKFLKDRKFIKYDIDNLKIILIRGIITTINNEFKPEYKVGKNDKIKLIKNVISIKEYKESLNFLYKFNFRKIDKLYLNLIIKNKINLLYALANMRCKYIHYRSGIYKN</sequence>
<name>A0AAW9IRT4_CLOPF</name>
<dbReference type="GO" id="GO:0016757">
    <property type="term" value="F:glycosyltransferase activity"/>
    <property type="evidence" value="ECO:0007669"/>
    <property type="project" value="UniProtKB-KW"/>
</dbReference>
<dbReference type="Proteomes" id="UP001292368">
    <property type="component" value="Unassembled WGS sequence"/>
</dbReference>
<feature type="domain" description="Glycosyltransferase 2-like" evidence="3">
    <location>
        <begin position="21"/>
        <end position="168"/>
    </location>
</feature>
<evidence type="ECO:0000313" key="4">
    <source>
        <dbReference type="EMBL" id="MDZ5008992.1"/>
    </source>
</evidence>
<dbReference type="SUPFAM" id="SSF53448">
    <property type="entry name" value="Nucleotide-diphospho-sugar transferases"/>
    <property type="match status" value="1"/>
</dbReference>
<dbReference type="AlphaFoldDB" id="A0AAW9IRT4"/>